<dbReference type="Pfam" id="PF13499">
    <property type="entry name" value="EF-hand_7"/>
    <property type="match status" value="1"/>
</dbReference>
<dbReference type="SMART" id="SM00054">
    <property type="entry name" value="EFh"/>
    <property type="match status" value="2"/>
</dbReference>
<dbReference type="KEGG" id="obi:106868944"/>
<feature type="domain" description="EF-hand" evidence="4">
    <location>
        <begin position="7"/>
        <end position="42"/>
    </location>
</feature>
<reference evidence="5" key="1">
    <citation type="submission" date="2015-07" db="EMBL/GenBank/DDBJ databases">
        <title>MeaNS - Measles Nucleotide Surveillance Program.</title>
        <authorList>
            <person name="Tran T."/>
            <person name="Druce J."/>
        </authorList>
    </citation>
    <scope>NUCLEOTIDE SEQUENCE</scope>
    <source>
        <strain evidence="5">UCB-OBI-ISO-001</strain>
        <tissue evidence="5">Gonad</tissue>
    </source>
</reference>
<evidence type="ECO:0000259" key="4">
    <source>
        <dbReference type="PROSITE" id="PS50222"/>
    </source>
</evidence>
<evidence type="ECO:0000256" key="1">
    <source>
        <dbReference type="ARBA" id="ARBA00022737"/>
    </source>
</evidence>
<dbReference type="PANTHER" id="PTHR23048:SF49">
    <property type="entry name" value="FI08416P-RELATED"/>
    <property type="match status" value="1"/>
</dbReference>
<dbReference type="CDD" id="cd00051">
    <property type="entry name" value="EFh"/>
    <property type="match status" value="1"/>
</dbReference>
<dbReference type="STRING" id="37653.A0A0L8HS39"/>
<keyword evidence="3" id="KW-0514">Muscle protein</keyword>
<dbReference type="PROSITE" id="PS00018">
    <property type="entry name" value="EF_HAND_1"/>
    <property type="match status" value="1"/>
</dbReference>
<dbReference type="PROSITE" id="PS50222">
    <property type="entry name" value="EF_HAND_2"/>
    <property type="match status" value="2"/>
</dbReference>
<protein>
    <recommendedName>
        <fullName evidence="4">EF-hand domain-containing protein</fullName>
    </recommendedName>
</protein>
<dbReference type="SUPFAM" id="SSF47473">
    <property type="entry name" value="EF-hand"/>
    <property type="match status" value="1"/>
</dbReference>
<evidence type="ECO:0000256" key="3">
    <source>
        <dbReference type="ARBA" id="ARBA00023179"/>
    </source>
</evidence>
<dbReference type="PANTHER" id="PTHR23048">
    <property type="entry name" value="MYOSIN LIGHT CHAIN 1, 3"/>
    <property type="match status" value="1"/>
</dbReference>
<dbReference type="FunFam" id="1.10.238.10:FF:000001">
    <property type="entry name" value="Calmodulin 1"/>
    <property type="match status" value="1"/>
</dbReference>
<proteinExistence type="predicted"/>
<feature type="domain" description="EF-hand" evidence="4">
    <location>
        <begin position="80"/>
        <end position="115"/>
    </location>
</feature>
<dbReference type="Gene3D" id="1.10.238.10">
    <property type="entry name" value="EF-hand"/>
    <property type="match status" value="2"/>
</dbReference>
<dbReference type="InterPro" id="IPR018247">
    <property type="entry name" value="EF_Hand_1_Ca_BS"/>
</dbReference>
<keyword evidence="2" id="KW-0106">Calcium</keyword>
<evidence type="ECO:0000256" key="2">
    <source>
        <dbReference type="ARBA" id="ARBA00022837"/>
    </source>
</evidence>
<name>A0A0L8HS39_OCTBM</name>
<dbReference type="Pfam" id="PF13405">
    <property type="entry name" value="EF-hand_6"/>
    <property type="match status" value="1"/>
</dbReference>
<dbReference type="InterPro" id="IPR002048">
    <property type="entry name" value="EF_hand_dom"/>
</dbReference>
<dbReference type="InterPro" id="IPR050230">
    <property type="entry name" value="CALM/Myosin/TropC-like"/>
</dbReference>
<dbReference type="GO" id="GO:0016460">
    <property type="term" value="C:myosin II complex"/>
    <property type="evidence" value="ECO:0007669"/>
    <property type="project" value="TreeGrafter"/>
</dbReference>
<accession>A0A0L8HS39</accession>
<dbReference type="GO" id="GO:0005509">
    <property type="term" value="F:calcium ion binding"/>
    <property type="evidence" value="ECO:0007669"/>
    <property type="project" value="InterPro"/>
</dbReference>
<organism evidence="5">
    <name type="scientific">Octopus bimaculoides</name>
    <name type="common">California two-spotted octopus</name>
    <dbReference type="NCBI Taxonomy" id="37653"/>
    <lineage>
        <taxon>Eukaryota</taxon>
        <taxon>Metazoa</taxon>
        <taxon>Spiralia</taxon>
        <taxon>Lophotrochozoa</taxon>
        <taxon>Mollusca</taxon>
        <taxon>Cephalopoda</taxon>
        <taxon>Coleoidea</taxon>
        <taxon>Octopodiformes</taxon>
        <taxon>Octopoda</taxon>
        <taxon>Incirrata</taxon>
        <taxon>Octopodidae</taxon>
        <taxon>Octopus</taxon>
    </lineage>
</organism>
<dbReference type="OrthoDB" id="5959761at2759"/>
<dbReference type="AlphaFoldDB" id="A0A0L8HS39"/>
<sequence length="147" mass="16531">MSQLTEERIGDLLDIFNLFDEKGDGKVSAYQLGEVLRAMGENPTQAEVKKCGYEGREMERISFETVLPILQTINRNKDPVTFEDLVEGFKVFDKDQNGFVSSAEMRHLLSGLGERLTSEEADQLLQGVEDSHGNVNYEELIRMVLAG</sequence>
<keyword evidence="1" id="KW-0677">Repeat</keyword>
<dbReference type="EMBL" id="KQ417429">
    <property type="protein sequence ID" value="KOF92004.1"/>
    <property type="molecule type" value="Genomic_DNA"/>
</dbReference>
<dbReference type="OMA" id="HDQASTN"/>
<evidence type="ECO:0000313" key="5">
    <source>
        <dbReference type="EMBL" id="KOF92004.1"/>
    </source>
</evidence>
<dbReference type="InterPro" id="IPR011992">
    <property type="entry name" value="EF-hand-dom_pair"/>
</dbReference>
<gene>
    <name evidence="5" type="ORF">OCBIM_22007563mg</name>
</gene>